<evidence type="ECO:0000313" key="2">
    <source>
        <dbReference type="EMBL" id="MBW0503570.1"/>
    </source>
</evidence>
<dbReference type="Pfam" id="PF07727">
    <property type="entry name" value="RVT_2"/>
    <property type="match status" value="1"/>
</dbReference>
<dbReference type="EMBL" id="AVOT02017467">
    <property type="protein sequence ID" value="MBW0503570.1"/>
    <property type="molecule type" value="Genomic_DNA"/>
</dbReference>
<dbReference type="InterPro" id="IPR043502">
    <property type="entry name" value="DNA/RNA_pol_sf"/>
</dbReference>
<protein>
    <recommendedName>
        <fullName evidence="1">Reverse transcriptase Ty1/copia-type domain-containing protein</fullName>
    </recommendedName>
</protein>
<dbReference type="InterPro" id="IPR013103">
    <property type="entry name" value="RVT_2"/>
</dbReference>
<name>A0A9Q3DM91_9BASI</name>
<evidence type="ECO:0000259" key="1">
    <source>
        <dbReference type="Pfam" id="PF07727"/>
    </source>
</evidence>
<dbReference type="SUPFAM" id="SSF56672">
    <property type="entry name" value="DNA/RNA polymerases"/>
    <property type="match status" value="1"/>
</dbReference>
<proteinExistence type="predicted"/>
<comment type="caution">
    <text evidence="2">The sequence shown here is derived from an EMBL/GenBank/DDBJ whole genome shotgun (WGS) entry which is preliminary data.</text>
</comment>
<evidence type="ECO:0000313" key="3">
    <source>
        <dbReference type="Proteomes" id="UP000765509"/>
    </source>
</evidence>
<feature type="domain" description="Reverse transcriptase Ty1/copia-type" evidence="1">
    <location>
        <begin position="3"/>
        <end position="139"/>
    </location>
</feature>
<reference evidence="2" key="1">
    <citation type="submission" date="2021-03" db="EMBL/GenBank/DDBJ databases">
        <title>Draft genome sequence of rust myrtle Austropuccinia psidii MF-1, a brazilian biotype.</title>
        <authorList>
            <person name="Quecine M.C."/>
            <person name="Pachon D.M.R."/>
            <person name="Bonatelli M.L."/>
            <person name="Correr F.H."/>
            <person name="Franceschini L.M."/>
            <person name="Leite T.F."/>
            <person name="Margarido G.R.A."/>
            <person name="Almeida C.A."/>
            <person name="Ferrarezi J.A."/>
            <person name="Labate C.A."/>
        </authorList>
    </citation>
    <scope>NUCLEOTIDE SEQUENCE</scope>
    <source>
        <strain evidence="2">MF-1</strain>
    </source>
</reference>
<gene>
    <name evidence="2" type="ORF">O181_043285</name>
</gene>
<organism evidence="2 3">
    <name type="scientific">Austropuccinia psidii MF-1</name>
    <dbReference type="NCBI Taxonomy" id="1389203"/>
    <lineage>
        <taxon>Eukaryota</taxon>
        <taxon>Fungi</taxon>
        <taxon>Dikarya</taxon>
        <taxon>Basidiomycota</taxon>
        <taxon>Pucciniomycotina</taxon>
        <taxon>Pucciniomycetes</taxon>
        <taxon>Pucciniales</taxon>
        <taxon>Sphaerophragmiaceae</taxon>
        <taxon>Austropuccinia</taxon>
    </lineage>
</organism>
<dbReference type="AlphaFoldDB" id="A0A9Q3DM91"/>
<keyword evidence="3" id="KW-1185">Reference proteome</keyword>
<accession>A0A9Q3DM91</accession>
<dbReference type="PANTHER" id="PTHR11439">
    <property type="entry name" value="GAG-POL-RELATED RETROTRANSPOSON"/>
    <property type="match status" value="1"/>
</dbReference>
<dbReference type="PANTHER" id="PTHR11439:SF483">
    <property type="entry name" value="PEPTIDE SYNTHASE GLIP-LIKE, PUTATIVE (AFU_ORTHOLOGUE AFUA_3G12920)-RELATED"/>
    <property type="match status" value="1"/>
</dbReference>
<sequence>MESKYNQTFALTATFTLLRLVLTICGVRGWYVNSFDFVAAYLKAEIDTDIWVRPPNGLHIPSGFGCKLLKALYGTGQAGYCWWQCMTVRLTTLGYTASDFEKSIYMPKSRKSIIWHHVDDSIIAAEDKRLLLQLRDELKLIVENAWDGTPSTKTPLPAKCNLVTLPINEEVTRARDYIGAVGALSYVATGTRPDIAYAVSLLARPGKHHWRCFQHLLGYVYHTKHLSLCLEPQHRGLQLDVFLDASWGGKFSWSKHSFLAQVNGCSVSWCAKRLVTVAASSCHTEFMALGMAARHGKWMKNLLDDMLGMPTPL</sequence>
<dbReference type="Proteomes" id="UP000765509">
    <property type="component" value="Unassembled WGS sequence"/>
</dbReference>